<comment type="caution">
    <text evidence="2">The sequence shown here is derived from an EMBL/GenBank/DDBJ whole genome shotgun (WGS) entry which is preliminary data.</text>
</comment>
<dbReference type="OrthoDB" id="1095098at2759"/>
<protein>
    <submittedName>
        <fullName evidence="2">Uncharacterized protein</fullName>
    </submittedName>
</protein>
<sequence>MAGIAKLAVRWRGRSGSPACIRQCLRHSHSQSLWEHILGRKVDRSSLKALEDAALEFRLSNSVPSWLPFMPNSSFWIPSSEIALKNLEELAERIKSSQRPQKPLSAPSFIASADLRDNGVSSSKALSAIRVTDQLIEKIEGIPLDDGTKILLVDASDLESGTDEDDDDDGDDEDEEIVDLDESEDL</sequence>
<evidence type="ECO:0000256" key="1">
    <source>
        <dbReference type="SAM" id="MobiDB-lite"/>
    </source>
</evidence>
<keyword evidence="3" id="KW-1185">Reference proteome</keyword>
<dbReference type="EMBL" id="CM035412">
    <property type="protein sequence ID" value="KAH7432388.1"/>
    <property type="molecule type" value="Genomic_DNA"/>
</dbReference>
<accession>A0A8T2UCJ2</accession>
<evidence type="ECO:0000313" key="3">
    <source>
        <dbReference type="Proteomes" id="UP000825935"/>
    </source>
</evidence>
<dbReference type="OMA" id="NSSFWIP"/>
<reference evidence="2" key="1">
    <citation type="submission" date="2021-08" db="EMBL/GenBank/DDBJ databases">
        <title>WGS assembly of Ceratopteris richardii.</title>
        <authorList>
            <person name="Marchant D.B."/>
            <person name="Chen G."/>
            <person name="Jenkins J."/>
            <person name="Shu S."/>
            <person name="Leebens-Mack J."/>
            <person name="Grimwood J."/>
            <person name="Schmutz J."/>
            <person name="Soltis P."/>
            <person name="Soltis D."/>
            <person name="Chen Z.-H."/>
        </authorList>
    </citation>
    <scope>NUCLEOTIDE SEQUENCE</scope>
    <source>
        <strain evidence="2">Whitten #5841</strain>
        <tissue evidence="2">Leaf</tissue>
    </source>
</reference>
<organism evidence="2 3">
    <name type="scientific">Ceratopteris richardii</name>
    <name type="common">Triangle waterfern</name>
    <dbReference type="NCBI Taxonomy" id="49495"/>
    <lineage>
        <taxon>Eukaryota</taxon>
        <taxon>Viridiplantae</taxon>
        <taxon>Streptophyta</taxon>
        <taxon>Embryophyta</taxon>
        <taxon>Tracheophyta</taxon>
        <taxon>Polypodiopsida</taxon>
        <taxon>Polypodiidae</taxon>
        <taxon>Polypodiales</taxon>
        <taxon>Pteridineae</taxon>
        <taxon>Pteridaceae</taxon>
        <taxon>Parkerioideae</taxon>
        <taxon>Ceratopteris</taxon>
    </lineage>
</organism>
<name>A0A8T2UCJ2_CERRI</name>
<feature type="region of interest" description="Disordered" evidence="1">
    <location>
        <begin position="155"/>
        <end position="186"/>
    </location>
</feature>
<evidence type="ECO:0000313" key="2">
    <source>
        <dbReference type="EMBL" id="KAH7432388.1"/>
    </source>
</evidence>
<proteinExistence type="predicted"/>
<feature type="compositionally biased region" description="Acidic residues" evidence="1">
    <location>
        <begin position="156"/>
        <end position="186"/>
    </location>
</feature>
<dbReference type="Proteomes" id="UP000825935">
    <property type="component" value="Chromosome 7"/>
</dbReference>
<dbReference type="AlphaFoldDB" id="A0A8T2UCJ2"/>
<gene>
    <name evidence="2" type="ORF">KP509_07G020400</name>
</gene>